<evidence type="ECO:0000256" key="5">
    <source>
        <dbReference type="PROSITE-ProRule" id="PRU00552"/>
    </source>
</evidence>
<accession>A0A2N6SN12</accession>
<dbReference type="InterPro" id="IPR044742">
    <property type="entry name" value="DEAD/DEAH_RhlB"/>
</dbReference>
<keyword evidence="2" id="KW-0378">Hydrolase</keyword>
<dbReference type="GO" id="GO:0009409">
    <property type="term" value="P:response to cold"/>
    <property type="evidence" value="ECO:0007669"/>
    <property type="project" value="TreeGrafter"/>
</dbReference>
<dbReference type="CDD" id="cd00268">
    <property type="entry name" value="DEADc"/>
    <property type="match status" value="1"/>
</dbReference>
<proteinExistence type="predicted"/>
<dbReference type="InterPro" id="IPR027417">
    <property type="entry name" value="P-loop_NTPase"/>
</dbReference>
<dbReference type="CDD" id="cd18787">
    <property type="entry name" value="SF2_C_DEAD"/>
    <property type="match status" value="1"/>
</dbReference>
<dbReference type="Pfam" id="PF00271">
    <property type="entry name" value="Helicase_C"/>
    <property type="match status" value="1"/>
</dbReference>
<keyword evidence="4" id="KW-0067">ATP-binding</keyword>
<dbReference type="SMART" id="SM00490">
    <property type="entry name" value="HELICc"/>
    <property type="match status" value="1"/>
</dbReference>
<dbReference type="InterPro" id="IPR001650">
    <property type="entry name" value="Helicase_C-like"/>
</dbReference>
<dbReference type="Pfam" id="PF00270">
    <property type="entry name" value="DEAD"/>
    <property type="match status" value="1"/>
</dbReference>
<evidence type="ECO:0000259" key="7">
    <source>
        <dbReference type="PROSITE" id="PS51192"/>
    </source>
</evidence>
<dbReference type="InterPro" id="IPR011545">
    <property type="entry name" value="DEAD/DEAH_box_helicase_dom"/>
</dbReference>
<sequence length="439" mass="50494">MLFNELTIKPFIQQALKDIHFKELTPVQEQVIPQALAGKQLIVQSQTGSGKSHSFLVPIFEKIDPSLQEVQAVITAPSRELATQLYDVARQIAAFSPEPISMELYIGGTNKYRQLERLNQGSQPQIVIGTPGRIFDLMSEHALWVQTARILVIDEADMTMDLGFLNVMDEIASRMPENVQIMVFSATIPQELEVFFNRYMVGPEFIEISPKQMIVQQITNYLINTKGRSRKELVYQLLTMGHPFLALVFCNTREYAEEVANYLKEQGLKVAVVHGGLSSRERNRVMRQIRNLDYQYVVASDLAARGIDIPGTSMVINTELPQDLEYFIHRVGRTGRQDIAGTAYTFVTPDDDRAIVALERRGVPFTSVELVNGEIKEVPSRHRRQQREDTFKEQEDPVIRAMINKNRKRKVKPGYKRKLNQQIKQYRRQQARQRYRNKK</sequence>
<dbReference type="PROSITE" id="PS51192">
    <property type="entry name" value="HELICASE_ATP_BIND_1"/>
    <property type="match status" value="1"/>
</dbReference>
<feature type="compositionally biased region" description="Basic residues" evidence="6">
    <location>
        <begin position="405"/>
        <end position="439"/>
    </location>
</feature>
<dbReference type="Proteomes" id="UP000235682">
    <property type="component" value="Unassembled WGS sequence"/>
</dbReference>
<feature type="domain" description="Helicase C-terminal" evidence="8">
    <location>
        <begin position="217"/>
        <end position="386"/>
    </location>
</feature>
<dbReference type="STRING" id="84521.SAMN04487994_100551"/>
<dbReference type="GO" id="GO:0005840">
    <property type="term" value="C:ribosome"/>
    <property type="evidence" value="ECO:0007669"/>
    <property type="project" value="TreeGrafter"/>
</dbReference>
<feature type="domain" description="DEAD-box RNA helicase Q" evidence="9">
    <location>
        <begin position="1"/>
        <end position="29"/>
    </location>
</feature>
<dbReference type="RefSeq" id="WP_102227699.1">
    <property type="nucleotide sequence ID" value="NZ_PNFY01000014.1"/>
</dbReference>
<keyword evidence="1" id="KW-0547">Nucleotide-binding</keyword>
<evidence type="ECO:0000259" key="8">
    <source>
        <dbReference type="PROSITE" id="PS51194"/>
    </source>
</evidence>
<evidence type="ECO:0000256" key="6">
    <source>
        <dbReference type="SAM" id="MobiDB-lite"/>
    </source>
</evidence>
<dbReference type="PANTHER" id="PTHR47963:SF1">
    <property type="entry name" value="DEAD-BOX ATP-DEPENDENT RNA HELICASE CSHB"/>
    <property type="match status" value="1"/>
</dbReference>
<dbReference type="SMART" id="SM00487">
    <property type="entry name" value="DEXDc"/>
    <property type="match status" value="1"/>
</dbReference>
<feature type="short sequence motif" description="Q motif" evidence="5">
    <location>
        <begin position="1"/>
        <end position="29"/>
    </location>
</feature>
<dbReference type="PROSITE" id="PS51195">
    <property type="entry name" value="Q_MOTIF"/>
    <property type="match status" value="1"/>
</dbReference>
<evidence type="ECO:0000256" key="2">
    <source>
        <dbReference type="ARBA" id="ARBA00022801"/>
    </source>
</evidence>
<evidence type="ECO:0000313" key="11">
    <source>
        <dbReference type="Proteomes" id="UP000235682"/>
    </source>
</evidence>
<dbReference type="PANTHER" id="PTHR47963">
    <property type="entry name" value="DEAD-BOX ATP-DEPENDENT RNA HELICASE 47, MITOCHONDRIAL"/>
    <property type="match status" value="1"/>
</dbReference>
<dbReference type="InterPro" id="IPR050547">
    <property type="entry name" value="DEAD_box_RNA_helicases"/>
</dbReference>
<dbReference type="AlphaFoldDB" id="A0A2N6SN12"/>
<reference evidence="10 11" key="1">
    <citation type="submission" date="2017-09" db="EMBL/GenBank/DDBJ databases">
        <title>Bacterial strain isolated from the female urinary microbiota.</title>
        <authorList>
            <person name="Thomas-White K."/>
            <person name="Kumar N."/>
            <person name="Forster S."/>
            <person name="Putonti C."/>
            <person name="Lawley T."/>
            <person name="Wolfe A.J."/>
        </authorList>
    </citation>
    <scope>NUCLEOTIDE SEQUENCE [LARGE SCALE GENOMIC DNA]</scope>
    <source>
        <strain evidence="10 11">UMB0852</strain>
    </source>
</reference>
<dbReference type="InterPro" id="IPR014001">
    <property type="entry name" value="Helicase_ATP-bd"/>
</dbReference>
<dbReference type="GO" id="GO:0003724">
    <property type="term" value="F:RNA helicase activity"/>
    <property type="evidence" value="ECO:0007669"/>
    <property type="project" value="InterPro"/>
</dbReference>
<dbReference type="SUPFAM" id="SSF52540">
    <property type="entry name" value="P-loop containing nucleoside triphosphate hydrolases"/>
    <property type="match status" value="1"/>
</dbReference>
<dbReference type="GO" id="GO:0005524">
    <property type="term" value="F:ATP binding"/>
    <property type="evidence" value="ECO:0007669"/>
    <property type="project" value="UniProtKB-KW"/>
</dbReference>
<dbReference type="OrthoDB" id="9805696at2"/>
<protein>
    <submittedName>
        <fullName evidence="10">DEAD/DEAH box helicase</fullName>
    </submittedName>
</protein>
<dbReference type="GO" id="GO:0005829">
    <property type="term" value="C:cytosol"/>
    <property type="evidence" value="ECO:0007669"/>
    <property type="project" value="TreeGrafter"/>
</dbReference>
<evidence type="ECO:0000256" key="3">
    <source>
        <dbReference type="ARBA" id="ARBA00022806"/>
    </source>
</evidence>
<keyword evidence="11" id="KW-1185">Reference proteome</keyword>
<comment type="caution">
    <text evidence="10">The sequence shown here is derived from an EMBL/GenBank/DDBJ whole genome shotgun (WGS) entry which is preliminary data.</text>
</comment>
<feature type="domain" description="Helicase ATP-binding" evidence="7">
    <location>
        <begin position="32"/>
        <end position="206"/>
    </location>
</feature>
<evidence type="ECO:0000259" key="9">
    <source>
        <dbReference type="PROSITE" id="PS51195"/>
    </source>
</evidence>
<gene>
    <name evidence="10" type="ORF">CJ205_04235</name>
</gene>
<dbReference type="GO" id="GO:0033592">
    <property type="term" value="F:RNA strand annealing activity"/>
    <property type="evidence" value="ECO:0007669"/>
    <property type="project" value="TreeGrafter"/>
</dbReference>
<dbReference type="EMBL" id="PNHE01000013">
    <property type="protein sequence ID" value="PMC58478.1"/>
    <property type="molecule type" value="Genomic_DNA"/>
</dbReference>
<evidence type="ECO:0000256" key="1">
    <source>
        <dbReference type="ARBA" id="ARBA00022741"/>
    </source>
</evidence>
<feature type="region of interest" description="Disordered" evidence="6">
    <location>
        <begin position="400"/>
        <end position="439"/>
    </location>
</feature>
<organism evidence="10 11">
    <name type="scientific">Dolosicoccus paucivorans</name>
    <dbReference type="NCBI Taxonomy" id="84521"/>
    <lineage>
        <taxon>Bacteria</taxon>
        <taxon>Bacillati</taxon>
        <taxon>Bacillota</taxon>
        <taxon>Bacilli</taxon>
        <taxon>Lactobacillales</taxon>
        <taxon>Aerococcaceae</taxon>
        <taxon>Dolosicoccus</taxon>
    </lineage>
</organism>
<dbReference type="PROSITE" id="PS51194">
    <property type="entry name" value="HELICASE_CTER"/>
    <property type="match status" value="1"/>
</dbReference>
<evidence type="ECO:0000313" key="10">
    <source>
        <dbReference type="EMBL" id="PMC58478.1"/>
    </source>
</evidence>
<keyword evidence="3 10" id="KW-0347">Helicase</keyword>
<dbReference type="GO" id="GO:0016787">
    <property type="term" value="F:hydrolase activity"/>
    <property type="evidence" value="ECO:0007669"/>
    <property type="project" value="UniProtKB-KW"/>
</dbReference>
<dbReference type="Gene3D" id="3.40.50.300">
    <property type="entry name" value="P-loop containing nucleotide triphosphate hydrolases"/>
    <property type="match status" value="2"/>
</dbReference>
<evidence type="ECO:0000256" key="4">
    <source>
        <dbReference type="ARBA" id="ARBA00022840"/>
    </source>
</evidence>
<dbReference type="InterPro" id="IPR014014">
    <property type="entry name" value="RNA_helicase_DEAD_Q_motif"/>
</dbReference>
<name>A0A2N6SN12_9LACT</name>